<dbReference type="OrthoDB" id="9803968at2"/>
<feature type="domain" description="AMP-dependent synthetase/ligase" evidence="1">
    <location>
        <begin position="11"/>
        <end position="368"/>
    </location>
</feature>
<dbReference type="Gene3D" id="3.40.50.12780">
    <property type="entry name" value="N-terminal domain of ligase-like"/>
    <property type="match status" value="1"/>
</dbReference>
<sequence length="506" mass="54019">MLDNIGQIPGRAAKRFGDREALVFEGQSFSFIELDTLIEKAAGGLHALGIQPGDVVTLYGSNSWQWVVSYYAIARLGAVINPVNTMLTPAEIEYVVRDCKARAVLASEDKIAAIKDVCSAAGVEAVVSLGASTPEAMGFEDLMDNGTTAPALPDVKGEDLSTIAYTSGTTGHPKGAMQSHRAVIINGAMTSQMHMRGPSDTVVSALPCPHVYANVLMNGMMMLGTKLVLHATFDPQAVMADIATHKATIFDGVPTMYMFMLNHPDFAAADLSNLSRCYVGGQTMPAATMAAVEEGFGVPLYELWGMTEIAGLGSTHPLYGDNKHGSIGCAIPYCKLRIADVEDASVTMPKGEVGELMVQGPVVMMGYFGAPEKTRETIEPDGWLHTGDLGTMDADGCVYIVDRKKDMILTGGYNVYPAEIERVLAGHPDVALAAVGKQADAIKGELAKAYVVLKPGATCTEEDVIAFCRQSLAAYKCPRSVQFVEDVPKTSTGKIMRRELYTLDPT</sequence>
<dbReference type="InterPro" id="IPR020845">
    <property type="entry name" value="AMP-binding_CS"/>
</dbReference>
<dbReference type="AlphaFoldDB" id="A0A1Y5TCM5"/>
<protein>
    <submittedName>
        <fullName evidence="3">Long-chain-fatty-acid--CoA ligase</fullName>
        <ecNumber evidence="3">6.2.1.3</ecNumber>
    </submittedName>
</protein>
<evidence type="ECO:0000313" key="4">
    <source>
        <dbReference type="Proteomes" id="UP000193077"/>
    </source>
</evidence>
<name>A0A1Y5TCM5_9RHOB</name>
<dbReference type="EMBL" id="FWFO01000003">
    <property type="protein sequence ID" value="SLN60549.1"/>
    <property type="molecule type" value="Genomic_DNA"/>
</dbReference>
<dbReference type="InterPro" id="IPR042099">
    <property type="entry name" value="ANL_N_sf"/>
</dbReference>
<dbReference type="Proteomes" id="UP000193077">
    <property type="component" value="Unassembled WGS sequence"/>
</dbReference>
<gene>
    <name evidence="3" type="primary">lcfB_11</name>
    <name evidence="3" type="ORF">TRL7639_03343</name>
</gene>
<evidence type="ECO:0000259" key="1">
    <source>
        <dbReference type="Pfam" id="PF00501"/>
    </source>
</evidence>
<keyword evidence="3" id="KW-0436">Ligase</keyword>
<dbReference type="PANTHER" id="PTHR43767">
    <property type="entry name" value="LONG-CHAIN-FATTY-ACID--COA LIGASE"/>
    <property type="match status" value="1"/>
</dbReference>
<dbReference type="Pfam" id="PF00501">
    <property type="entry name" value="AMP-binding"/>
    <property type="match status" value="1"/>
</dbReference>
<evidence type="ECO:0000313" key="3">
    <source>
        <dbReference type="EMBL" id="SLN60549.1"/>
    </source>
</evidence>
<dbReference type="InterPro" id="IPR000873">
    <property type="entry name" value="AMP-dep_synth/lig_dom"/>
</dbReference>
<dbReference type="InterPro" id="IPR050237">
    <property type="entry name" value="ATP-dep_AMP-bd_enzyme"/>
</dbReference>
<accession>A0A1Y5TCM5</accession>
<dbReference type="RefSeq" id="WP_085797000.1">
    <property type="nucleotide sequence ID" value="NZ_FWFO01000003.1"/>
</dbReference>
<dbReference type="GO" id="GO:0004467">
    <property type="term" value="F:long-chain fatty acid-CoA ligase activity"/>
    <property type="evidence" value="ECO:0007669"/>
    <property type="project" value="UniProtKB-EC"/>
</dbReference>
<organism evidence="3 4">
    <name type="scientific">Falsiruegeria litorea R37</name>
    <dbReference type="NCBI Taxonomy" id="1200284"/>
    <lineage>
        <taxon>Bacteria</taxon>
        <taxon>Pseudomonadati</taxon>
        <taxon>Pseudomonadota</taxon>
        <taxon>Alphaproteobacteria</taxon>
        <taxon>Rhodobacterales</taxon>
        <taxon>Roseobacteraceae</taxon>
        <taxon>Falsiruegeria</taxon>
    </lineage>
</organism>
<dbReference type="SUPFAM" id="SSF56801">
    <property type="entry name" value="Acetyl-CoA synthetase-like"/>
    <property type="match status" value="1"/>
</dbReference>
<evidence type="ECO:0000259" key="2">
    <source>
        <dbReference type="Pfam" id="PF13193"/>
    </source>
</evidence>
<dbReference type="EC" id="6.2.1.3" evidence="3"/>
<dbReference type="Gene3D" id="3.30.300.30">
    <property type="match status" value="1"/>
</dbReference>
<dbReference type="InterPro" id="IPR045851">
    <property type="entry name" value="AMP-bd_C_sf"/>
</dbReference>
<dbReference type="PANTHER" id="PTHR43767:SF1">
    <property type="entry name" value="NONRIBOSOMAL PEPTIDE SYNTHASE PES1 (EUROFUNG)-RELATED"/>
    <property type="match status" value="1"/>
</dbReference>
<proteinExistence type="predicted"/>
<dbReference type="Pfam" id="PF13193">
    <property type="entry name" value="AMP-binding_C"/>
    <property type="match status" value="1"/>
</dbReference>
<dbReference type="InterPro" id="IPR025110">
    <property type="entry name" value="AMP-bd_C"/>
</dbReference>
<dbReference type="PROSITE" id="PS00455">
    <property type="entry name" value="AMP_BINDING"/>
    <property type="match status" value="1"/>
</dbReference>
<feature type="domain" description="AMP-binding enzyme C-terminal" evidence="2">
    <location>
        <begin position="419"/>
        <end position="494"/>
    </location>
</feature>
<reference evidence="3 4" key="1">
    <citation type="submission" date="2017-03" db="EMBL/GenBank/DDBJ databases">
        <authorList>
            <person name="Afonso C.L."/>
            <person name="Miller P.J."/>
            <person name="Scott M.A."/>
            <person name="Spackman E."/>
            <person name="Goraichik I."/>
            <person name="Dimitrov K.M."/>
            <person name="Suarez D.L."/>
            <person name="Swayne D.E."/>
        </authorList>
    </citation>
    <scope>NUCLEOTIDE SEQUENCE [LARGE SCALE GENOMIC DNA]</scope>
    <source>
        <strain evidence="3 4">CECT 7639</strain>
    </source>
</reference>
<keyword evidence="4" id="KW-1185">Reference proteome</keyword>